<keyword evidence="2" id="KW-1185">Reference proteome</keyword>
<reference evidence="1" key="1">
    <citation type="journal article" date="2007" name="Int. J. Syst. Evol. Microbiol.">
        <title>Luteimonas composti sp. nov., a moderately thermophilic bacterium isolated from food waste.</title>
        <authorList>
            <person name="Young C.C."/>
            <person name="Kampfer P."/>
            <person name="Chen W.M."/>
            <person name="Yen W.S."/>
            <person name="Arun A.B."/>
            <person name="Lai W.A."/>
            <person name="Shen F.T."/>
            <person name="Rekha P.D."/>
            <person name="Lin K.Y."/>
            <person name="Chou J.H."/>
        </authorList>
    </citation>
    <scope>NUCLEOTIDE SEQUENCE</scope>
    <source>
        <strain evidence="1">CC-YY355</strain>
    </source>
</reference>
<comment type="caution">
    <text evidence="1">The sequence shown here is derived from an EMBL/GenBank/DDBJ whole genome shotgun (WGS) entry which is preliminary data.</text>
</comment>
<organism evidence="1 2">
    <name type="scientific">Luteimonas composti</name>
    <dbReference type="NCBI Taxonomy" id="398257"/>
    <lineage>
        <taxon>Bacteria</taxon>
        <taxon>Pseudomonadati</taxon>
        <taxon>Pseudomonadota</taxon>
        <taxon>Gammaproteobacteria</taxon>
        <taxon>Lysobacterales</taxon>
        <taxon>Lysobacteraceae</taxon>
        <taxon>Luteimonas</taxon>
    </lineage>
</organism>
<sequence length="134" mass="14361">MAVCVLTLLCACATPPATDVGGRWRPVNRFADAPQAIPLHQAYVYQASPADGTLKTMLSRWARDGRMTLSYQHPNDYTLHGPVGGIRTTSLEQAAAALSAAYAQHGVQVTVERTQIVVSQRMRGETRAGPGLDG</sequence>
<dbReference type="EMBL" id="JARYGX010000018">
    <property type="protein sequence ID" value="MDH7453099.1"/>
    <property type="molecule type" value="Genomic_DNA"/>
</dbReference>
<evidence type="ECO:0008006" key="3">
    <source>
        <dbReference type="Google" id="ProtNLM"/>
    </source>
</evidence>
<evidence type="ECO:0000313" key="2">
    <source>
        <dbReference type="Proteomes" id="UP001160550"/>
    </source>
</evidence>
<name>A0ABT6MRN1_9GAMM</name>
<dbReference type="Proteomes" id="UP001160550">
    <property type="component" value="Unassembled WGS sequence"/>
</dbReference>
<accession>A0ABT6MRN1</accession>
<dbReference type="RefSeq" id="WP_280942314.1">
    <property type="nucleotide sequence ID" value="NZ_JARYGX010000018.1"/>
</dbReference>
<proteinExistence type="predicted"/>
<dbReference type="Gene3D" id="3.55.50.70">
    <property type="match status" value="1"/>
</dbReference>
<evidence type="ECO:0000313" key="1">
    <source>
        <dbReference type="EMBL" id="MDH7453099.1"/>
    </source>
</evidence>
<gene>
    <name evidence="1" type="ORF">QF205_08450</name>
</gene>
<reference evidence="1" key="2">
    <citation type="submission" date="2023-04" db="EMBL/GenBank/DDBJ databases">
        <authorList>
            <person name="Sun J.-Q."/>
        </authorList>
    </citation>
    <scope>NUCLEOTIDE SEQUENCE</scope>
    <source>
        <strain evidence="1">CC-YY355</strain>
    </source>
</reference>
<protein>
    <recommendedName>
        <fullName evidence="3">Toxin co-regulated pilus biosynthesis protein Q C-terminal domain-containing protein</fullName>
    </recommendedName>
</protein>